<dbReference type="EMBL" id="BSDI01000021">
    <property type="protein sequence ID" value="GLH99186.1"/>
    <property type="molecule type" value="Genomic_DNA"/>
</dbReference>
<accession>A0ABQ5QZY5</accession>
<comment type="caution">
    <text evidence="1">The sequence shown here is derived from an EMBL/GenBank/DDBJ whole genome shotgun (WGS) entry which is preliminary data.</text>
</comment>
<organism evidence="1 2">
    <name type="scientific">Phytohabitans aurantiacus</name>
    <dbReference type="NCBI Taxonomy" id="3016789"/>
    <lineage>
        <taxon>Bacteria</taxon>
        <taxon>Bacillati</taxon>
        <taxon>Actinomycetota</taxon>
        <taxon>Actinomycetes</taxon>
        <taxon>Micromonosporales</taxon>
        <taxon>Micromonosporaceae</taxon>
    </lineage>
</organism>
<sequence length="230" mass="24818">MDLVTLWRAVGRGELERVAAAGWRAWPAGEPVGELRASLSRAVATTEARQRHVPADGAGFVTTFDVPRRFLERYPAVGGQYTIPSGDVAALNDQLSGAIVEMADYRGPVPEEELDPALPAAWRDYLAGPSWLRRGWLDSGCYLWLYPPAEGAELLDAWGEPSIAAHPGIAIIGGDGGREHLALDLRADPVPVMMVEITSGGWEGSVRQAPDVASFLARVEAGTFDFTWLP</sequence>
<dbReference type="RefSeq" id="WP_281898681.1">
    <property type="nucleotide sequence ID" value="NZ_BSDI01000021.1"/>
</dbReference>
<evidence type="ECO:0000313" key="1">
    <source>
        <dbReference type="EMBL" id="GLH99186.1"/>
    </source>
</evidence>
<gene>
    <name evidence="1" type="ORF">Pa4123_44610</name>
</gene>
<reference evidence="1" key="1">
    <citation type="submission" date="2022-12" db="EMBL/GenBank/DDBJ databases">
        <title>New Phytohabitans aurantiacus sp. RD004123 nov., an actinomycete isolated from soil.</title>
        <authorList>
            <person name="Triningsih D.W."/>
            <person name="Harunari E."/>
            <person name="Igarashi Y."/>
        </authorList>
    </citation>
    <scope>NUCLEOTIDE SEQUENCE</scope>
    <source>
        <strain evidence="1">RD004123</strain>
    </source>
</reference>
<name>A0ABQ5QZY5_9ACTN</name>
<evidence type="ECO:0008006" key="3">
    <source>
        <dbReference type="Google" id="ProtNLM"/>
    </source>
</evidence>
<protein>
    <recommendedName>
        <fullName evidence="3">Knr4/Smi1-like domain-containing protein</fullName>
    </recommendedName>
</protein>
<proteinExistence type="predicted"/>
<evidence type="ECO:0000313" key="2">
    <source>
        <dbReference type="Proteomes" id="UP001144280"/>
    </source>
</evidence>
<dbReference type="Proteomes" id="UP001144280">
    <property type="component" value="Unassembled WGS sequence"/>
</dbReference>
<keyword evidence="2" id="KW-1185">Reference proteome</keyword>